<organism evidence="1 2">
    <name type="scientific">Portunus trituberculatus</name>
    <name type="common">Swimming crab</name>
    <name type="synonym">Neptunus trituberculatus</name>
    <dbReference type="NCBI Taxonomy" id="210409"/>
    <lineage>
        <taxon>Eukaryota</taxon>
        <taxon>Metazoa</taxon>
        <taxon>Ecdysozoa</taxon>
        <taxon>Arthropoda</taxon>
        <taxon>Crustacea</taxon>
        <taxon>Multicrustacea</taxon>
        <taxon>Malacostraca</taxon>
        <taxon>Eumalacostraca</taxon>
        <taxon>Eucarida</taxon>
        <taxon>Decapoda</taxon>
        <taxon>Pleocyemata</taxon>
        <taxon>Brachyura</taxon>
        <taxon>Eubrachyura</taxon>
        <taxon>Portunoidea</taxon>
        <taxon>Portunidae</taxon>
        <taxon>Portuninae</taxon>
        <taxon>Portunus</taxon>
    </lineage>
</organism>
<comment type="caution">
    <text evidence="1">The sequence shown here is derived from an EMBL/GenBank/DDBJ whole genome shotgun (WGS) entry which is preliminary data.</text>
</comment>
<dbReference type="PROSITE" id="PS00141">
    <property type="entry name" value="ASP_PROTEASE"/>
    <property type="match status" value="1"/>
</dbReference>
<dbReference type="InterPro" id="IPR021109">
    <property type="entry name" value="Peptidase_aspartic_dom_sf"/>
</dbReference>
<accession>A0A5B7K152</accession>
<dbReference type="AlphaFoldDB" id="A0A5B7K152"/>
<dbReference type="GO" id="GO:0006508">
    <property type="term" value="P:proteolysis"/>
    <property type="evidence" value="ECO:0007669"/>
    <property type="project" value="InterPro"/>
</dbReference>
<dbReference type="Gene3D" id="2.40.70.10">
    <property type="entry name" value="Acid Proteases"/>
    <property type="match status" value="1"/>
</dbReference>
<dbReference type="EMBL" id="VSRR010123930">
    <property type="protein sequence ID" value="MPD00690.1"/>
    <property type="molecule type" value="Genomic_DNA"/>
</dbReference>
<name>A0A5B7K152_PORTR</name>
<dbReference type="GO" id="GO:0004190">
    <property type="term" value="F:aspartic-type endopeptidase activity"/>
    <property type="evidence" value="ECO:0007669"/>
    <property type="project" value="InterPro"/>
</dbReference>
<protein>
    <submittedName>
        <fullName evidence="1">Uncharacterized protein</fullName>
    </submittedName>
</protein>
<keyword evidence="2" id="KW-1185">Reference proteome</keyword>
<dbReference type="Proteomes" id="UP000324222">
    <property type="component" value="Unassembled WGS sequence"/>
</dbReference>
<evidence type="ECO:0000313" key="2">
    <source>
        <dbReference type="Proteomes" id="UP000324222"/>
    </source>
</evidence>
<dbReference type="Pfam" id="PF13650">
    <property type="entry name" value="Asp_protease_2"/>
    <property type="match status" value="1"/>
</dbReference>
<gene>
    <name evidence="1" type="ORF">E2C01_096181</name>
</gene>
<sequence length="237" mass="26753">MNLPQKKGETFGNKMVTLNLMITEPVAEVTEESSISENPRVQVRKGNRVWGLMNGKQCNFVLDSGSSKTFMFSSLAKKLDLDIGQETDKEIYHLWMGNQKVEFITLKNVLITLAGGVNIRTSIRVFSEALERANAEFTNAVSVILDTGAENLYISKHALNVLTNERNESKIPKRISIDLGDNHCLETEYVELIEQEVVDLVMGVHLLHKYNAIVDYGNQSVTFVVRDKRFKIKLNFG</sequence>
<dbReference type="InterPro" id="IPR001969">
    <property type="entry name" value="Aspartic_peptidase_AS"/>
</dbReference>
<reference evidence="1 2" key="1">
    <citation type="submission" date="2019-05" db="EMBL/GenBank/DDBJ databases">
        <title>Another draft genome of Portunus trituberculatus and its Hox gene families provides insights of decapod evolution.</title>
        <authorList>
            <person name="Jeong J.-H."/>
            <person name="Song I."/>
            <person name="Kim S."/>
            <person name="Choi T."/>
            <person name="Kim D."/>
            <person name="Ryu S."/>
            <person name="Kim W."/>
        </authorList>
    </citation>
    <scope>NUCLEOTIDE SEQUENCE [LARGE SCALE GENOMIC DNA]</scope>
    <source>
        <tissue evidence="1">Muscle</tissue>
    </source>
</reference>
<evidence type="ECO:0000313" key="1">
    <source>
        <dbReference type="EMBL" id="MPD00690.1"/>
    </source>
</evidence>
<proteinExistence type="predicted"/>